<dbReference type="Proteomes" id="UP000242219">
    <property type="component" value="Unassembled WGS sequence"/>
</dbReference>
<protein>
    <submittedName>
        <fullName evidence="1">Uncharacterized protein</fullName>
    </submittedName>
</protein>
<evidence type="ECO:0000313" key="2">
    <source>
        <dbReference type="Proteomes" id="UP000242219"/>
    </source>
</evidence>
<accession>A0A1V6LWK3</accession>
<evidence type="ECO:0000313" key="1">
    <source>
        <dbReference type="EMBL" id="OQD44561.1"/>
    </source>
</evidence>
<dbReference type="EMBL" id="MJUW02000122">
    <property type="protein sequence ID" value="OQD44561.1"/>
    <property type="molecule type" value="Genomic_DNA"/>
</dbReference>
<gene>
    <name evidence="1" type="ORF">BIY37_12665</name>
</gene>
<reference evidence="1 2" key="1">
    <citation type="journal article" date="2016" name="Genome Announc.">
        <title>Draft Genome Sequence of the Anaerobic Ammonium-Oxidizing Bacterium 'Candidatus Brocadia sp. 40'.</title>
        <authorList>
            <person name="Ali M."/>
            <person name="Haroon M.F."/>
            <person name="Narita Y."/>
            <person name="Zhang L."/>
            <person name="Rangel Shaw D."/>
            <person name="Okabe S."/>
            <person name="Saikaly P.E."/>
        </authorList>
    </citation>
    <scope>NUCLEOTIDE SEQUENCE [LARGE SCALE GENOMIC DNA]</scope>
    <source>
        <strain evidence="1 2">40</strain>
    </source>
</reference>
<comment type="caution">
    <text evidence="1">The sequence shown here is derived from an EMBL/GenBank/DDBJ whole genome shotgun (WGS) entry which is preliminary data.</text>
</comment>
<keyword evidence="2" id="KW-1185">Reference proteome</keyword>
<dbReference type="AlphaFoldDB" id="A0A1V6LWK3"/>
<proteinExistence type="predicted"/>
<name>A0A1V6LWK3_9BACT</name>
<organism evidence="1 2">
    <name type="scientific">Candidatus Brocadia sapporoensis</name>
    <dbReference type="NCBI Taxonomy" id="392547"/>
    <lineage>
        <taxon>Bacteria</taxon>
        <taxon>Pseudomonadati</taxon>
        <taxon>Planctomycetota</taxon>
        <taxon>Candidatus Brocadiia</taxon>
        <taxon>Candidatus Brocadiales</taxon>
        <taxon>Candidatus Brocadiaceae</taxon>
        <taxon>Candidatus Brocadia</taxon>
    </lineage>
</organism>
<sequence length="77" mass="8634">MKHLLPCDTPPTSLFRRGEQEPFLEKRDLGVSLMRSNALSFIKSSNLHVAGIFQKTELLQKIQSVYQGLRSYGAIAA</sequence>